<protein>
    <recommendedName>
        <fullName evidence="5">Delta(3)-Delta(2)-enoyl-CoA isomerase</fullName>
        <ecNumber evidence="5">5.3.3.8</ecNumber>
    </recommendedName>
</protein>
<comment type="similarity">
    <text evidence="4">Belongs to the enoyl-CoA hydratase/isomerase family.</text>
</comment>
<evidence type="ECO:0000313" key="8">
    <source>
        <dbReference type="Proteomes" id="UP000298416"/>
    </source>
</evidence>
<dbReference type="GO" id="GO:0005777">
    <property type="term" value="C:peroxisome"/>
    <property type="evidence" value="ECO:0007669"/>
    <property type="project" value="TreeGrafter"/>
</dbReference>
<dbReference type="EMBL" id="PNBA02000018">
    <property type="protein sequence ID" value="KAG6393121.1"/>
    <property type="molecule type" value="Genomic_DNA"/>
</dbReference>
<evidence type="ECO:0000256" key="4">
    <source>
        <dbReference type="ARBA" id="ARBA00005254"/>
    </source>
</evidence>
<dbReference type="Gene3D" id="3.90.226.10">
    <property type="entry name" value="2-enoyl-CoA Hydratase, Chain A, domain 1"/>
    <property type="match status" value="1"/>
</dbReference>
<evidence type="ECO:0000256" key="6">
    <source>
        <dbReference type="ARBA" id="ARBA00023098"/>
    </source>
</evidence>
<evidence type="ECO:0000256" key="3">
    <source>
        <dbReference type="ARBA" id="ARBA00005005"/>
    </source>
</evidence>
<comment type="catalytic activity">
    <reaction evidence="2">
        <text>a (3E)-enoyl-CoA = a 4-saturated (2E)-enoyl-CoA</text>
        <dbReference type="Rhea" id="RHEA:45228"/>
        <dbReference type="ChEBI" id="CHEBI:58521"/>
        <dbReference type="ChEBI" id="CHEBI:85097"/>
        <dbReference type="EC" id="5.3.3.8"/>
    </reaction>
</comment>
<name>A0A8X8WFN4_SALSN</name>
<dbReference type="SUPFAM" id="SSF52096">
    <property type="entry name" value="ClpP/crotonase"/>
    <property type="match status" value="1"/>
</dbReference>
<organism evidence="7">
    <name type="scientific">Salvia splendens</name>
    <name type="common">Scarlet sage</name>
    <dbReference type="NCBI Taxonomy" id="180675"/>
    <lineage>
        <taxon>Eukaryota</taxon>
        <taxon>Viridiplantae</taxon>
        <taxon>Streptophyta</taxon>
        <taxon>Embryophyta</taxon>
        <taxon>Tracheophyta</taxon>
        <taxon>Spermatophyta</taxon>
        <taxon>Magnoliopsida</taxon>
        <taxon>eudicotyledons</taxon>
        <taxon>Gunneridae</taxon>
        <taxon>Pentapetalae</taxon>
        <taxon>asterids</taxon>
        <taxon>lamiids</taxon>
        <taxon>Lamiales</taxon>
        <taxon>Lamiaceae</taxon>
        <taxon>Nepetoideae</taxon>
        <taxon>Mentheae</taxon>
        <taxon>Salviinae</taxon>
        <taxon>Salvia</taxon>
        <taxon>Salvia subgen. Calosphace</taxon>
        <taxon>core Calosphace</taxon>
    </lineage>
</organism>
<sequence length="247" mass="25998">MCTLEKRGSIFFLTLTGASKKDQEHRLNPTLIAAIRAALSEVRSQAVPGSALVTQAEGRFFSNGFDLRHAQAVAAASTAADAAAAEVINMVNLFRGVVSDLLSLPMPTVAAVTGHAAAAGLILAISHDYVVMTKSRAVLYLSELDIGMSLPDYFTALIKGKVGSSAARRELALRAAKIGADAAVRMGIVDAAYDSVEEVAAAAVQTAEELGKKEWSGEAYAEIRKSLYPDVCGLLGLEEKTVFPSKL</sequence>
<dbReference type="GO" id="GO:0004165">
    <property type="term" value="F:delta(3)-delta(2)-enoyl-CoA isomerase activity"/>
    <property type="evidence" value="ECO:0007669"/>
    <property type="project" value="UniProtKB-EC"/>
</dbReference>
<proteinExistence type="inferred from homology"/>
<dbReference type="CDD" id="cd06558">
    <property type="entry name" value="crotonase-like"/>
    <property type="match status" value="1"/>
</dbReference>
<dbReference type="Pfam" id="PF00378">
    <property type="entry name" value="ECH_1"/>
    <property type="match status" value="1"/>
</dbReference>
<evidence type="ECO:0000256" key="1">
    <source>
        <dbReference type="ARBA" id="ARBA00000452"/>
    </source>
</evidence>
<dbReference type="GO" id="GO:0006635">
    <property type="term" value="P:fatty acid beta-oxidation"/>
    <property type="evidence" value="ECO:0007669"/>
    <property type="project" value="TreeGrafter"/>
</dbReference>
<evidence type="ECO:0000256" key="5">
    <source>
        <dbReference type="ARBA" id="ARBA00012064"/>
    </source>
</evidence>
<gene>
    <name evidence="7" type="ORF">SASPL_147353</name>
</gene>
<dbReference type="EC" id="5.3.3.8" evidence="5"/>
<dbReference type="AlphaFoldDB" id="A0A8X8WFN4"/>
<dbReference type="PANTHER" id="PTHR11941">
    <property type="entry name" value="ENOYL-COA HYDRATASE-RELATED"/>
    <property type="match status" value="1"/>
</dbReference>
<keyword evidence="6" id="KW-0443">Lipid metabolism</keyword>
<dbReference type="Proteomes" id="UP000298416">
    <property type="component" value="Unassembled WGS sequence"/>
</dbReference>
<evidence type="ECO:0000256" key="2">
    <source>
        <dbReference type="ARBA" id="ARBA00000765"/>
    </source>
</evidence>
<dbReference type="FunFam" id="3.90.226.10:FF:000049">
    <property type="entry name" value="Enoyl-CoA delta isomerase 3"/>
    <property type="match status" value="1"/>
</dbReference>
<dbReference type="PANTHER" id="PTHR11941:SF75">
    <property type="entry name" value="ENOYL-COA HYDRATASE_ISOMERASE FAMILY PROTEIN"/>
    <property type="match status" value="1"/>
</dbReference>
<keyword evidence="8" id="KW-1185">Reference proteome</keyword>
<dbReference type="InterPro" id="IPR029045">
    <property type="entry name" value="ClpP/crotonase-like_dom_sf"/>
</dbReference>
<dbReference type="OrthoDB" id="410701at2759"/>
<reference evidence="7" key="2">
    <citation type="submission" date="2020-08" db="EMBL/GenBank/DDBJ databases">
        <title>Plant Genome Project.</title>
        <authorList>
            <person name="Zhang R.-G."/>
        </authorList>
    </citation>
    <scope>NUCLEOTIDE SEQUENCE</scope>
    <source>
        <strain evidence="7">Huo1</strain>
        <tissue evidence="7">Leaf</tissue>
    </source>
</reference>
<dbReference type="InterPro" id="IPR001753">
    <property type="entry name" value="Enoyl-CoA_hydra/iso"/>
</dbReference>
<accession>A0A8X8WFN4</accession>
<reference evidence="7" key="1">
    <citation type="submission" date="2018-01" db="EMBL/GenBank/DDBJ databases">
        <authorList>
            <person name="Mao J.F."/>
        </authorList>
    </citation>
    <scope>NUCLEOTIDE SEQUENCE</scope>
    <source>
        <strain evidence="7">Huo1</strain>
        <tissue evidence="7">Leaf</tissue>
    </source>
</reference>
<comment type="caution">
    <text evidence="7">The sequence shown here is derived from an EMBL/GenBank/DDBJ whole genome shotgun (WGS) entry which is preliminary data.</text>
</comment>
<comment type="pathway">
    <text evidence="3">Lipid metabolism; fatty acid beta-oxidation.</text>
</comment>
<evidence type="ECO:0000313" key="7">
    <source>
        <dbReference type="EMBL" id="KAG6393121.1"/>
    </source>
</evidence>
<comment type="catalytic activity">
    <reaction evidence="1">
        <text>a (3Z)-enoyl-CoA = a 4-saturated (2E)-enoyl-CoA</text>
        <dbReference type="Rhea" id="RHEA:45900"/>
        <dbReference type="ChEBI" id="CHEBI:85097"/>
        <dbReference type="ChEBI" id="CHEBI:85489"/>
        <dbReference type="EC" id="5.3.3.8"/>
    </reaction>
</comment>